<dbReference type="AlphaFoldDB" id="A0A8J7PIN7"/>
<dbReference type="InterPro" id="IPR013237">
    <property type="entry name" value="Phage_T7_Gp4_N"/>
</dbReference>
<keyword evidence="2" id="KW-0639">Primosome</keyword>
<dbReference type="GO" id="GO:0016779">
    <property type="term" value="F:nucleotidyltransferase activity"/>
    <property type="evidence" value="ECO:0007669"/>
    <property type="project" value="UniProtKB-KW"/>
</dbReference>
<dbReference type="Proteomes" id="UP000664277">
    <property type="component" value="Unassembled WGS sequence"/>
</dbReference>
<dbReference type="Pfam" id="PF13362">
    <property type="entry name" value="Toprim_3"/>
    <property type="match status" value="1"/>
</dbReference>
<evidence type="ECO:0000313" key="10">
    <source>
        <dbReference type="Proteomes" id="UP000664277"/>
    </source>
</evidence>
<dbReference type="GO" id="GO:1990077">
    <property type="term" value="C:primosome complex"/>
    <property type="evidence" value="ECO:0007669"/>
    <property type="project" value="UniProtKB-KW"/>
</dbReference>
<keyword evidence="4" id="KW-0548">Nucleotidyltransferase</keyword>
<evidence type="ECO:0000256" key="1">
    <source>
        <dbReference type="ARBA" id="ARBA00022478"/>
    </source>
</evidence>
<dbReference type="GO" id="GO:0000428">
    <property type="term" value="C:DNA-directed RNA polymerase complex"/>
    <property type="evidence" value="ECO:0007669"/>
    <property type="project" value="UniProtKB-KW"/>
</dbReference>
<gene>
    <name evidence="9" type="ORF">J0M35_12015</name>
</gene>
<dbReference type="InterPro" id="IPR034154">
    <property type="entry name" value="TOPRIM_DnaG/twinkle"/>
</dbReference>
<evidence type="ECO:0000256" key="7">
    <source>
        <dbReference type="SAM" id="MobiDB-lite"/>
    </source>
</evidence>
<dbReference type="Pfam" id="PF08273">
    <property type="entry name" value="Zn_Ribbon_Prim"/>
    <property type="match status" value="1"/>
</dbReference>
<dbReference type="SMART" id="SM00778">
    <property type="entry name" value="Prim_Zn_Ribbon"/>
    <property type="match status" value="1"/>
</dbReference>
<evidence type="ECO:0000259" key="8">
    <source>
        <dbReference type="SMART" id="SM00778"/>
    </source>
</evidence>
<evidence type="ECO:0000256" key="4">
    <source>
        <dbReference type="ARBA" id="ARBA00022695"/>
    </source>
</evidence>
<evidence type="ECO:0000256" key="2">
    <source>
        <dbReference type="ARBA" id="ARBA00022515"/>
    </source>
</evidence>
<dbReference type="InterPro" id="IPR006171">
    <property type="entry name" value="TOPRIM_dom"/>
</dbReference>
<feature type="region of interest" description="Disordered" evidence="7">
    <location>
        <begin position="104"/>
        <end position="127"/>
    </location>
</feature>
<keyword evidence="6" id="KW-0804">Transcription</keyword>
<feature type="domain" description="DNA primase/helicase Gp4 N-terminal Bacteriophage T7-like" evidence="8">
    <location>
        <begin position="40"/>
        <end position="76"/>
    </location>
</feature>
<comment type="caution">
    <text evidence="9">The sequence shown here is derived from an EMBL/GenBank/DDBJ whole genome shotgun (WGS) entry which is preliminary data.</text>
</comment>
<dbReference type="EMBL" id="JAFLCK010000016">
    <property type="protein sequence ID" value="MBN8661083.1"/>
    <property type="molecule type" value="Genomic_DNA"/>
</dbReference>
<keyword evidence="1" id="KW-0240">DNA-directed RNA polymerase</keyword>
<proteinExistence type="predicted"/>
<dbReference type="SUPFAM" id="SSF57783">
    <property type="entry name" value="Zinc beta-ribbon"/>
    <property type="match status" value="1"/>
</dbReference>
<organism evidence="9 10">
    <name type="scientific">Candidatus Obscuribacter phosphatis</name>
    <dbReference type="NCBI Taxonomy" id="1906157"/>
    <lineage>
        <taxon>Bacteria</taxon>
        <taxon>Bacillati</taxon>
        <taxon>Candidatus Melainabacteria</taxon>
        <taxon>Candidatus Obscuribacterales</taxon>
        <taxon>Candidatus Obscuribacteraceae</taxon>
        <taxon>Candidatus Obscuribacter</taxon>
    </lineage>
</organism>
<name>A0A8J7PIN7_9BACT</name>
<evidence type="ECO:0000256" key="6">
    <source>
        <dbReference type="ARBA" id="ARBA00023163"/>
    </source>
</evidence>
<dbReference type="InterPro" id="IPR036977">
    <property type="entry name" value="DNA_primase_Znf_CHC2"/>
</dbReference>
<dbReference type="GO" id="GO:0003677">
    <property type="term" value="F:DNA binding"/>
    <property type="evidence" value="ECO:0007669"/>
    <property type="project" value="InterPro"/>
</dbReference>
<sequence length="346" mass="37096">MLTNPPIATPITFERIRQQARYQWRWLLSSFGVDERHLTRTHGPCPACGGKDRFRFDDKEGRGTFFCNTCGAGDGFRLLELANGWTSKEALQAVAAALGGESLANRESGPAASQEKKTGDGVNQESAKRKLAKIWDESRPLEPGDPGWIYLTQTRGIPLASIPQTVRIHGALAYWEADKGGKPRNRGKHPALVFTVHSIEGNPVGLRFIYLTPTGHKLPNLEPKKLRVIEPGAAAGGAVRFGEPSDKLAIGEGIETSLAVHAATGLPVWAAGSAALLGRLAIPPTVREVLIFGDSDANKVGNRAALHLAQRLETTGVSVFSMCPFLPGLDWLDLVNGGALYGATPA</sequence>
<dbReference type="Gene3D" id="3.90.580.10">
    <property type="entry name" value="Zinc finger, CHC2-type domain"/>
    <property type="match status" value="1"/>
</dbReference>
<accession>A0A8J7PIN7</accession>
<dbReference type="GO" id="GO:0008270">
    <property type="term" value="F:zinc ion binding"/>
    <property type="evidence" value="ECO:0007669"/>
    <property type="project" value="InterPro"/>
</dbReference>
<evidence type="ECO:0000256" key="5">
    <source>
        <dbReference type="ARBA" id="ARBA00022705"/>
    </source>
</evidence>
<protein>
    <submittedName>
        <fullName evidence="9">Toprim domain-containing protein</fullName>
    </submittedName>
</protein>
<reference evidence="9" key="1">
    <citation type="submission" date="2021-02" db="EMBL/GenBank/DDBJ databases">
        <title>Genome-Resolved Metagenomics of a Microbial Community Performing Photosynthetic Biological Nutrient Removal.</title>
        <authorList>
            <person name="Mcdaniel E.A."/>
        </authorList>
    </citation>
    <scope>NUCLEOTIDE SEQUENCE</scope>
    <source>
        <strain evidence="9">UWPOB_OBS1</strain>
    </source>
</reference>
<evidence type="ECO:0000256" key="3">
    <source>
        <dbReference type="ARBA" id="ARBA00022679"/>
    </source>
</evidence>
<dbReference type="GO" id="GO:0006269">
    <property type="term" value="P:DNA replication, synthesis of primer"/>
    <property type="evidence" value="ECO:0007669"/>
    <property type="project" value="UniProtKB-KW"/>
</dbReference>
<dbReference type="CDD" id="cd01029">
    <property type="entry name" value="TOPRIM_primases"/>
    <property type="match status" value="1"/>
</dbReference>
<dbReference type="InterPro" id="IPR055570">
    <property type="entry name" value="DUF7146"/>
</dbReference>
<evidence type="ECO:0000313" key="9">
    <source>
        <dbReference type="EMBL" id="MBN8661083.1"/>
    </source>
</evidence>
<keyword evidence="3" id="KW-0808">Transferase</keyword>
<dbReference type="Pfam" id="PF23639">
    <property type="entry name" value="DUF7146"/>
    <property type="match status" value="1"/>
</dbReference>
<keyword evidence="5" id="KW-0235">DNA replication</keyword>
<dbReference type="GO" id="GO:0004386">
    <property type="term" value="F:helicase activity"/>
    <property type="evidence" value="ECO:0007669"/>
    <property type="project" value="InterPro"/>
</dbReference>